<keyword evidence="7" id="KW-0408">Iron</keyword>
<organism evidence="15 16">
    <name type="scientific">Caenispirillum bisanense</name>
    <dbReference type="NCBI Taxonomy" id="414052"/>
    <lineage>
        <taxon>Bacteria</taxon>
        <taxon>Pseudomonadati</taxon>
        <taxon>Pseudomonadota</taxon>
        <taxon>Alphaproteobacteria</taxon>
        <taxon>Rhodospirillales</taxon>
        <taxon>Novispirillaceae</taxon>
        <taxon>Caenispirillum</taxon>
    </lineage>
</organism>
<dbReference type="Pfam" id="PF07715">
    <property type="entry name" value="Plug"/>
    <property type="match status" value="1"/>
</dbReference>
<evidence type="ECO:0000256" key="12">
    <source>
        <dbReference type="RuleBase" id="RU003357"/>
    </source>
</evidence>
<feature type="domain" description="Secretin/TonB short N-terminal" evidence="14">
    <location>
        <begin position="72"/>
        <end position="123"/>
    </location>
</feature>
<proteinExistence type="inferred from homology"/>
<evidence type="ECO:0000256" key="7">
    <source>
        <dbReference type="ARBA" id="ARBA00023004"/>
    </source>
</evidence>
<evidence type="ECO:0000259" key="14">
    <source>
        <dbReference type="SMART" id="SM00965"/>
    </source>
</evidence>
<keyword evidence="8 12" id="KW-0798">TonB box</keyword>
<dbReference type="InterPro" id="IPR011662">
    <property type="entry name" value="Secretin/TonB_short_N"/>
</dbReference>
<dbReference type="RefSeq" id="WP_097281674.1">
    <property type="nucleotide sequence ID" value="NZ_OCNJ01000019.1"/>
</dbReference>
<evidence type="ECO:0000256" key="9">
    <source>
        <dbReference type="ARBA" id="ARBA00023136"/>
    </source>
</evidence>
<keyword evidence="15" id="KW-0675">Receptor</keyword>
<dbReference type="Proteomes" id="UP000219621">
    <property type="component" value="Unassembled WGS sequence"/>
</dbReference>
<evidence type="ECO:0000256" key="13">
    <source>
        <dbReference type="SAM" id="SignalP"/>
    </source>
</evidence>
<dbReference type="GO" id="GO:0009279">
    <property type="term" value="C:cell outer membrane"/>
    <property type="evidence" value="ECO:0007669"/>
    <property type="project" value="UniProtKB-SubCell"/>
</dbReference>
<evidence type="ECO:0000256" key="10">
    <source>
        <dbReference type="ARBA" id="ARBA00023237"/>
    </source>
</evidence>
<evidence type="ECO:0000256" key="5">
    <source>
        <dbReference type="ARBA" id="ARBA00022496"/>
    </source>
</evidence>
<keyword evidence="3 11" id="KW-0813">Transport</keyword>
<comment type="subcellular location">
    <subcellularLocation>
        <location evidence="1 11">Cell outer membrane</location>
        <topology evidence="1 11">Multi-pass membrane protein</topology>
    </subcellularLocation>
</comment>
<keyword evidence="9 11" id="KW-0472">Membrane</keyword>
<dbReference type="OrthoDB" id="9760494at2"/>
<dbReference type="InterPro" id="IPR012910">
    <property type="entry name" value="Plug_dom"/>
</dbReference>
<dbReference type="InterPro" id="IPR000531">
    <property type="entry name" value="Beta-barrel_TonB"/>
</dbReference>
<keyword evidence="13" id="KW-0732">Signal</keyword>
<keyword evidence="4 11" id="KW-1134">Transmembrane beta strand</keyword>
<feature type="chain" id="PRO_5012289997" evidence="13">
    <location>
        <begin position="35"/>
        <end position="754"/>
    </location>
</feature>
<dbReference type="Gene3D" id="2.40.170.20">
    <property type="entry name" value="TonB-dependent receptor, beta-barrel domain"/>
    <property type="match status" value="1"/>
</dbReference>
<dbReference type="PANTHER" id="PTHR30069:SF41">
    <property type="entry name" value="HEME_HEMOPEXIN UTILIZATION PROTEIN C"/>
    <property type="match status" value="1"/>
</dbReference>
<gene>
    <name evidence="15" type="ORF">SAMN05421508_11925</name>
</gene>
<reference evidence="15 16" key="1">
    <citation type="submission" date="2017-09" db="EMBL/GenBank/DDBJ databases">
        <authorList>
            <person name="Ehlers B."/>
            <person name="Leendertz F.H."/>
        </authorList>
    </citation>
    <scope>NUCLEOTIDE SEQUENCE [LARGE SCALE GENOMIC DNA]</scope>
    <source>
        <strain evidence="15 16">USBA 140</strain>
    </source>
</reference>
<evidence type="ECO:0000256" key="2">
    <source>
        <dbReference type="ARBA" id="ARBA00009810"/>
    </source>
</evidence>
<dbReference type="Pfam" id="PF00593">
    <property type="entry name" value="TonB_dep_Rec_b-barrel"/>
    <property type="match status" value="1"/>
</dbReference>
<dbReference type="InterPro" id="IPR036942">
    <property type="entry name" value="Beta-barrel_TonB_sf"/>
</dbReference>
<dbReference type="AlphaFoldDB" id="A0A286H2H8"/>
<dbReference type="InterPro" id="IPR039426">
    <property type="entry name" value="TonB-dep_rcpt-like"/>
</dbReference>
<sequence length="754" mass="78844">MSQEVSRPSQPAVSGTSLAALAIAGALLAAPAAAQTAGGRPELAQAAAVRTFAIPPQPLADALTLFGQQAGVQVTARGEAVRDVRTPGVDGEMSVDQALGRLLAGTGLGYRIAPGGTVTIESVAPAAEDGAILLDPIRVEGTADARGMARGADAAAAIAVGPAELERRNPGKMQDVFAGESGISVGGAVPLGQKVYVNGIEETNLAVRIDGARQNNKVFHHTGTNLIDPSLLKAVRVDPGVAPADAGPGALGGAITYETVDVDDLLAPGRVLGGFVTGSYATNGDTVTAGASAYGRSNGLELLGYVNRAVGDSYEGGNGRTVDGTAADLVSGLAKLAYESPGGHRFEAAAERVKDDADRPYRANIGRLPNRPDPVVRAYDMDRRTVSFTYGTPDAVGLFDPEVVLAYSETELGIPEPFGSIGTTSSASGRIANTFNLSPVDSVTAGIDFYDDEAHYEDPTAVMAEKARNVGAFAQARLQPIAPLDLSFGLRGDHQWFEGVNGTEIESAGLSGNVSAAYRLTDIVTLTAGYSNVWGGIALAENYILNDRWSYDPDMASVRAQNYTAGIETDWRGLSFGARVFRSDFDDARDESFRGGPSLTTDFETRGYTLSAGYRWATGFVTASFTDSEIEVAGRAPDTDVTQYLGAPLGKIIAVEAAHRFDSVGVSVGGVVQAALKNTDTEEAGGQALPAYEVVDLYVEYEPAMLEAVTLRLEANNVFDESYADRATYGQDFATVEPLREPGRSFLLKAKATF</sequence>
<dbReference type="SUPFAM" id="SSF56935">
    <property type="entry name" value="Porins"/>
    <property type="match status" value="1"/>
</dbReference>
<evidence type="ECO:0000256" key="8">
    <source>
        <dbReference type="ARBA" id="ARBA00023077"/>
    </source>
</evidence>
<dbReference type="Pfam" id="PF07660">
    <property type="entry name" value="STN"/>
    <property type="match status" value="1"/>
</dbReference>
<evidence type="ECO:0000313" key="15">
    <source>
        <dbReference type="EMBL" id="SOE01539.1"/>
    </source>
</evidence>
<evidence type="ECO:0000256" key="6">
    <source>
        <dbReference type="ARBA" id="ARBA00022692"/>
    </source>
</evidence>
<evidence type="ECO:0000256" key="11">
    <source>
        <dbReference type="PROSITE-ProRule" id="PRU01360"/>
    </source>
</evidence>
<keyword evidence="6 11" id="KW-0812">Transmembrane</keyword>
<dbReference type="GO" id="GO:0044718">
    <property type="term" value="P:siderophore transmembrane transport"/>
    <property type="evidence" value="ECO:0007669"/>
    <property type="project" value="TreeGrafter"/>
</dbReference>
<dbReference type="PANTHER" id="PTHR30069">
    <property type="entry name" value="TONB-DEPENDENT OUTER MEMBRANE RECEPTOR"/>
    <property type="match status" value="1"/>
</dbReference>
<evidence type="ECO:0000256" key="3">
    <source>
        <dbReference type="ARBA" id="ARBA00022448"/>
    </source>
</evidence>
<evidence type="ECO:0000256" key="4">
    <source>
        <dbReference type="ARBA" id="ARBA00022452"/>
    </source>
</evidence>
<name>A0A286H2H8_9PROT</name>
<dbReference type="EMBL" id="OCNJ01000019">
    <property type="protein sequence ID" value="SOE01539.1"/>
    <property type="molecule type" value="Genomic_DNA"/>
</dbReference>
<protein>
    <submittedName>
        <fullName evidence="15">Hemoglobin/transferrin/lactoferrin receptor protein</fullName>
    </submittedName>
</protein>
<evidence type="ECO:0000313" key="16">
    <source>
        <dbReference type="Proteomes" id="UP000219621"/>
    </source>
</evidence>
<keyword evidence="5" id="KW-0406">Ion transport</keyword>
<accession>A0A286H2H8</accession>
<dbReference type="GO" id="GO:0015344">
    <property type="term" value="F:siderophore uptake transmembrane transporter activity"/>
    <property type="evidence" value="ECO:0007669"/>
    <property type="project" value="TreeGrafter"/>
</dbReference>
<keyword evidence="10 11" id="KW-0998">Cell outer membrane</keyword>
<keyword evidence="16" id="KW-1185">Reference proteome</keyword>
<dbReference type="InterPro" id="IPR037066">
    <property type="entry name" value="Plug_dom_sf"/>
</dbReference>
<feature type="signal peptide" evidence="13">
    <location>
        <begin position="1"/>
        <end position="34"/>
    </location>
</feature>
<evidence type="ECO:0000256" key="1">
    <source>
        <dbReference type="ARBA" id="ARBA00004571"/>
    </source>
</evidence>
<keyword evidence="5" id="KW-0410">Iron transport</keyword>
<dbReference type="Gene3D" id="3.55.50.30">
    <property type="match status" value="1"/>
</dbReference>
<dbReference type="PROSITE" id="PS52016">
    <property type="entry name" value="TONB_DEPENDENT_REC_3"/>
    <property type="match status" value="1"/>
</dbReference>
<dbReference type="Gene3D" id="2.170.130.10">
    <property type="entry name" value="TonB-dependent receptor, plug domain"/>
    <property type="match status" value="1"/>
</dbReference>
<comment type="similarity">
    <text evidence="2 11 12">Belongs to the TonB-dependent receptor family.</text>
</comment>
<dbReference type="SMART" id="SM00965">
    <property type="entry name" value="STN"/>
    <property type="match status" value="1"/>
</dbReference>